<sequence>MRVDADAIRRAVEEGLRTGDVEAIRREALRAAEQARGAQAQAMAALSAGLQAQDGALKASFTAPRGVRLVDITGDVRVEVSRRADKVGLEVEGGGESLRTGVVDGTLTLVGRGGDIPGADIKLVVPDEASLEITGLAGDLAIDGNIDGKLTLDLRRGDVTAGRLQDANITVHEAGTFTADRVEGKLSFSAHGHGELTVDRAGTLSLDVAGNAEVNVGRVESGLTLSIPGHADVTVDRVEGPVKADLPGAGTVRINGGTASPLKVASTGAAEFTFDGTAENPEVLAAGAGSVHVSRHTGTARVQNIGQGRAIVGD</sequence>
<accession>A0A858RAI9</accession>
<dbReference type="EMBL" id="CP051775">
    <property type="protein sequence ID" value="QJE74414.1"/>
    <property type="molecule type" value="Genomic_DNA"/>
</dbReference>
<reference evidence="2" key="1">
    <citation type="submission" date="2020-04" db="EMBL/GenBank/DDBJ databases">
        <title>A desert anoxygenic phototrophic bacterium fixes CO2 using RubisCO under aerobic conditions.</title>
        <authorList>
            <person name="Tang K."/>
        </authorList>
    </citation>
    <scope>NUCLEOTIDE SEQUENCE [LARGE SCALE GENOMIC DNA]</scope>
    <source>
        <strain evidence="2">MIMtkB3</strain>
    </source>
</reference>
<dbReference type="InterPro" id="IPR021255">
    <property type="entry name" value="DUF2807"/>
</dbReference>
<proteinExistence type="predicted"/>
<feature type="domain" description="Putative auto-transporter adhesin head GIN" evidence="1">
    <location>
        <begin position="70"/>
        <end position="256"/>
    </location>
</feature>
<protein>
    <recommendedName>
        <fullName evidence="1">Putative auto-transporter adhesin head GIN domain-containing protein</fullName>
    </recommendedName>
</protein>
<evidence type="ECO:0000259" key="1">
    <source>
        <dbReference type="Pfam" id="PF10988"/>
    </source>
</evidence>
<name>A0A858RAI9_9PROT</name>
<dbReference type="Pfam" id="PF10988">
    <property type="entry name" value="DUF2807"/>
    <property type="match status" value="1"/>
</dbReference>
<keyword evidence="3" id="KW-1185">Reference proteome</keyword>
<dbReference type="AlphaFoldDB" id="A0A858RAI9"/>
<gene>
    <name evidence="2" type="ORF">HHL28_16230</name>
</gene>
<dbReference type="KEGG" id="acru:HHL28_16230"/>
<evidence type="ECO:0000313" key="2">
    <source>
        <dbReference type="EMBL" id="QJE74414.1"/>
    </source>
</evidence>
<dbReference type="Proteomes" id="UP000501891">
    <property type="component" value="Chromosome"/>
</dbReference>
<organism evidence="2 3">
    <name type="scientific">Aerophototrophica crusticola</name>
    <dbReference type="NCBI Taxonomy" id="1709002"/>
    <lineage>
        <taxon>Bacteria</taxon>
        <taxon>Pseudomonadati</taxon>
        <taxon>Pseudomonadota</taxon>
        <taxon>Alphaproteobacteria</taxon>
        <taxon>Rhodospirillales</taxon>
        <taxon>Rhodospirillaceae</taxon>
        <taxon>Aerophototrophica</taxon>
    </lineage>
</organism>
<evidence type="ECO:0000313" key="3">
    <source>
        <dbReference type="Proteomes" id="UP000501891"/>
    </source>
</evidence>
<dbReference type="Gene3D" id="2.160.20.120">
    <property type="match status" value="1"/>
</dbReference>